<keyword evidence="4 7" id="KW-0812">Transmembrane</keyword>
<feature type="transmembrane region" description="Helical" evidence="7">
    <location>
        <begin position="149"/>
        <end position="169"/>
    </location>
</feature>
<dbReference type="Pfam" id="PF00211">
    <property type="entry name" value="Guanylate_cyc"/>
    <property type="match status" value="1"/>
</dbReference>
<feature type="transmembrane region" description="Helical" evidence="7">
    <location>
        <begin position="31"/>
        <end position="54"/>
    </location>
</feature>
<feature type="transmembrane region" description="Helical" evidence="7">
    <location>
        <begin position="66"/>
        <end position="88"/>
    </location>
</feature>
<keyword evidence="6 7" id="KW-0472">Membrane</keyword>
<feature type="transmembrane region" description="Helical" evidence="7">
    <location>
        <begin position="126"/>
        <end position="143"/>
    </location>
</feature>
<dbReference type="GO" id="GO:0035556">
    <property type="term" value="P:intracellular signal transduction"/>
    <property type="evidence" value="ECO:0007669"/>
    <property type="project" value="InterPro"/>
</dbReference>
<evidence type="ECO:0000256" key="1">
    <source>
        <dbReference type="ARBA" id="ARBA00004651"/>
    </source>
</evidence>
<dbReference type="InterPro" id="IPR029787">
    <property type="entry name" value="Nucleotide_cyclase"/>
</dbReference>
<reference evidence="10 11" key="1">
    <citation type="submission" date="2018-06" db="EMBL/GenBank/DDBJ databases">
        <title>Genomic Encyclopedia of Type Strains, Phase IV (KMG-IV): sequencing the most valuable type-strain genomes for metagenomic binning, comparative biology and taxonomic classification.</title>
        <authorList>
            <person name="Goeker M."/>
        </authorList>
    </citation>
    <scope>NUCLEOTIDE SEQUENCE [LARGE SCALE GENOMIC DNA]</scope>
    <source>
        <strain evidence="10 11">DSM 45521</strain>
    </source>
</reference>
<evidence type="ECO:0000256" key="3">
    <source>
        <dbReference type="ARBA" id="ARBA00022475"/>
    </source>
</evidence>
<evidence type="ECO:0000313" key="10">
    <source>
        <dbReference type="EMBL" id="PYE19929.1"/>
    </source>
</evidence>
<comment type="similarity">
    <text evidence="2">Belongs to the adenylyl cyclase class-3 family.</text>
</comment>
<dbReference type="PROSITE" id="PS50885">
    <property type="entry name" value="HAMP"/>
    <property type="match status" value="1"/>
</dbReference>
<dbReference type="OrthoDB" id="368920at2"/>
<feature type="transmembrane region" description="Helical" evidence="7">
    <location>
        <begin position="229"/>
        <end position="250"/>
    </location>
</feature>
<sequence length="515" mass="55490">MRFPGQESDFGSVLLGSANDPVRRQRIRIQLLITVSLLTANAIGAGMAILLVVVGIPEPSVLEAQFWWVNFIVVPVYVGIAFCFGWVVGTTRVLRKLRWALRDERPSPKQARDALRAPWTLTRMQLGLWLVADVLFTLCYGIQDPGLIPKIVLVIGLSGAVVCAISYLLTEFSLRPVAAQALETGITRRSRLRTRGMLSWVLGSGIPIVGMMLVVLFAVFRDDTTKTDVFIAIMVLGATALFTGLLLNYLSIDAIKAPVGSVRQAMTRVEGGDTDVRVVVYDGTEIGDLQRGFNLMVGGLGERERMRDLFGRHVGREVAEAALAQNPELGGAERVVAVVFIDVIGSTTLAASRPPNEVVDLLNRFFAVVVTAVERHHGLVNKFEGDAVLAVFGAPLELDDTATEALAAAREISIDLAADVPELAAGIGVSHGPVVAGNVGAIQRFEYTVIGDAVNEAARLSELAKKDPTRPLASGRAVTAATTAEAAHWDWQEKTELRGRSEVTEVHAAKHPPTV</sequence>
<feature type="domain" description="Guanylate cyclase" evidence="8">
    <location>
        <begin position="337"/>
        <end position="461"/>
    </location>
</feature>
<dbReference type="InterPro" id="IPR003660">
    <property type="entry name" value="HAMP_dom"/>
</dbReference>
<dbReference type="Pfam" id="PF00672">
    <property type="entry name" value="HAMP"/>
    <property type="match status" value="1"/>
</dbReference>
<dbReference type="PANTHER" id="PTHR43081">
    <property type="entry name" value="ADENYLATE CYCLASE, TERMINAL-DIFFERENTIATION SPECIFIC-RELATED"/>
    <property type="match status" value="1"/>
</dbReference>
<protein>
    <submittedName>
        <fullName evidence="10">Adenylate cyclase</fullName>
    </submittedName>
</protein>
<dbReference type="PROSITE" id="PS50125">
    <property type="entry name" value="GUANYLATE_CYCLASE_2"/>
    <property type="match status" value="1"/>
</dbReference>
<evidence type="ECO:0000259" key="8">
    <source>
        <dbReference type="PROSITE" id="PS50125"/>
    </source>
</evidence>
<dbReference type="EMBL" id="QJSP01000002">
    <property type="protein sequence ID" value="PYE19929.1"/>
    <property type="molecule type" value="Genomic_DNA"/>
</dbReference>
<evidence type="ECO:0000256" key="5">
    <source>
        <dbReference type="ARBA" id="ARBA00022989"/>
    </source>
</evidence>
<dbReference type="AlphaFoldDB" id="A0A318RU54"/>
<dbReference type="SMART" id="SM00044">
    <property type="entry name" value="CYCc"/>
    <property type="match status" value="1"/>
</dbReference>
<dbReference type="RefSeq" id="WP_110467975.1">
    <property type="nucleotide sequence ID" value="NZ_QJSP01000002.1"/>
</dbReference>
<evidence type="ECO:0000259" key="9">
    <source>
        <dbReference type="PROSITE" id="PS50885"/>
    </source>
</evidence>
<keyword evidence="11" id="KW-1185">Reference proteome</keyword>
<dbReference type="PANTHER" id="PTHR43081:SF17">
    <property type="entry name" value="BLL5647 PROTEIN"/>
    <property type="match status" value="1"/>
</dbReference>
<gene>
    <name evidence="10" type="ORF">DFR67_10267</name>
</gene>
<dbReference type="CDD" id="cd07302">
    <property type="entry name" value="CHD"/>
    <property type="match status" value="1"/>
</dbReference>
<dbReference type="GO" id="GO:0006171">
    <property type="term" value="P:cAMP biosynthetic process"/>
    <property type="evidence" value="ECO:0007669"/>
    <property type="project" value="TreeGrafter"/>
</dbReference>
<dbReference type="GO" id="GO:0005886">
    <property type="term" value="C:plasma membrane"/>
    <property type="evidence" value="ECO:0007669"/>
    <property type="project" value="UniProtKB-SubCell"/>
</dbReference>
<dbReference type="Gene3D" id="6.10.340.10">
    <property type="match status" value="1"/>
</dbReference>
<dbReference type="GO" id="GO:0004016">
    <property type="term" value="F:adenylate cyclase activity"/>
    <property type="evidence" value="ECO:0007669"/>
    <property type="project" value="UniProtKB-ARBA"/>
</dbReference>
<feature type="domain" description="HAMP" evidence="9">
    <location>
        <begin position="253"/>
        <end position="305"/>
    </location>
</feature>
<comment type="subcellular location">
    <subcellularLocation>
        <location evidence="1">Cell membrane</location>
        <topology evidence="1">Multi-pass membrane protein</topology>
    </subcellularLocation>
</comment>
<evidence type="ECO:0000313" key="11">
    <source>
        <dbReference type="Proteomes" id="UP000247591"/>
    </source>
</evidence>
<evidence type="ECO:0000256" key="4">
    <source>
        <dbReference type="ARBA" id="ARBA00022692"/>
    </source>
</evidence>
<dbReference type="SUPFAM" id="SSF158472">
    <property type="entry name" value="HAMP domain-like"/>
    <property type="match status" value="1"/>
</dbReference>
<evidence type="ECO:0000256" key="6">
    <source>
        <dbReference type="ARBA" id="ARBA00023136"/>
    </source>
</evidence>
<comment type="caution">
    <text evidence="10">The sequence shown here is derived from an EMBL/GenBank/DDBJ whole genome shotgun (WGS) entry which is preliminary data.</text>
</comment>
<organism evidence="10 11">
    <name type="scientific">Williamsia limnetica</name>
    <dbReference type="NCBI Taxonomy" id="882452"/>
    <lineage>
        <taxon>Bacteria</taxon>
        <taxon>Bacillati</taxon>
        <taxon>Actinomycetota</taxon>
        <taxon>Actinomycetes</taxon>
        <taxon>Mycobacteriales</taxon>
        <taxon>Nocardiaceae</taxon>
        <taxon>Williamsia</taxon>
    </lineage>
</organism>
<feature type="transmembrane region" description="Helical" evidence="7">
    <location>
        <begin position="197"/>
        <end position="217"/>
    </location>
</feature>
<proteinExistence type="inferred from homology"/>
<dbReference type="CDD" id="cd06225">
    <property type="entry name" value="HAMP"/>
    <property type="match status" value="1"/>
</dbReference>
<name>A0A318RU54_WILLI</name>
<dbReference type="Gene3D" id="3.30.70.1230">
    <property type="entry name" value="Nucleotide cyclase"/>
    <property type="match status" value="1"/>
</dbReference>
<dbReference type="InterPro" id="IPR001054">
    <property type="entry name" value="A/G_cyclase"/>
</dbReference>
<dbReference type="Proteomes" id="UP000247591">
    <property type="component" value="Unassembled WGS sequence"/>
</dbReference>
<evidence type="ECO:0000256" key="2">
    <source>
        <dbReference type="ARBA" id="ARBA00005381"/>
    </source>
</evidence>
<evidence type="ECO:0000256" key="7">
    <source>
        <dbReference type="SAM" id="Phobius"/>
    </source>
</evidence>
<accession>A0A318RU54</accession>
<dbReference type="SUPFAM" id="SSF55073">
    <property type="entry name" value="Nucleotide cyclase"/>
    <property type="match status" value="1"/>
</dbReference>
<keyword evidence="5 7" id="KW-1133">Transmembrane helix</keyword>
<dbReference type="SMART" id="SM00304">
    <property type="entry name" value="HAMP"/>
    <property type="match status" value="1"/>
</dbReference>
<keyword evidence="3" id="KW-1003">Cell membrane</keyword>
<dbReference type="InterPro" id="IPR050697">
    <property type="entry name" value="Adenylyl/Guanylyl_Cyclase_3/4"/>
</dbReference>